<keyword evidence="1" id="KW-0812">Transmembrane</keyword>
<dbReference type="Proteomes" id="UP000886885">
    <property type="component" value="Chromosome 5A"/>
</dbReference>
<comment type="caution">
    <text evidence="2">The sequence shown here is derived from an EMBL/GenBank/DDBJ whole genome shotgun (WGS) entry which is preliminary data.</text>
</comment>
<proteinExistence type="predicted"/>
<sequence length="140" mass="15495">MKTSEVHATTVSRGCSINKIGECFEETEMESEISRRKSGKKSVFCRPISQKQQRAQAGAHYKRKLTSPGSIIPFSAFWLRSSVVSILISLISDTWANGSHDIKFIYLGGGSITVACYWVSRASPLRCTIALAWRSPPILV</sequence>
<dbReference type="EMBL" id="JAAWWB010000009">
    <property type="protein sequence ID" value="KAG6775646.1"/>
    <property type="molecule type" value="Genomic_DNA"/>
</dbReference>
<feature type="transmembrane region" description="Helical" evidence="1">
    <location>
        <begin position="71"/>
        <end position="92"/>
    </location>
</feature>
<keyword evidence="1" id="KW-1133">Transmembrane helix</keyword>
<gene>
    <name evidence="2" type="ORF">POTOM_019129</name>
</gene>
<evidence type="ECO:0000313" key="3">
    <source>
        <dbReference type="Proteomes" id="UP000886885"/>
    </source>
</evidence>
<dbReference type="AlphaFoldDB" id="A0A8X7ZUY8"/>
<dbReference type="PANTHER" id="PTHR35631:SF6">
    <property type="entry name" value="SECRETED PROTEIN"/>
    <property type="match status" value="1"/>
</dbReference>
<evidence type="ECO:0000313" key="2">
    <source>
        <dbReference type="EMBL" id="KAG6775646.1"/>
    </source>
</evidence>
<keyword evidence="3" id="KW-1185">Reference proteome</keyword>
<dbReference type="OrthoDB" id="1001067at2759"/>
<name>A0A8X7ZUY8_POPTO</name>
<dbReference type="PANTHER" id="PTHR35631">
    <property type="entry name" value="OS08G0114150 PROTEIN"/>
    <property type="match status" value="1"/>
</dbReference>
<evidence type="ECO:0000256" key="1">
    <source>
        <dbReference type="SAM" id="Phobius"/>
    </source>
</evidence>
<accession>A0A8X7ZUY8</accession>
<organism evidence="2 3">
    <name type="scientific">Populus tomentosa</name>
    <name type="common">Chinese white poplar</name>
    <dbReference type="NCBI Taxonomy" id="118781"/>
    <lineage>
        <taxon>Eukaryota</taxon>
        <taxon>Viridiplantae</taxon>
        <taxon>Streptophyta</taxon>
        <taxon>Embryophyta</taxon>
        <taxon>Tracheophyta</taxon>
        <taxon>Spermatophyta</taxon>
        <taxon>Magnoliopsida</taxon>
        <taxon>eudicotyledons</taxon>
        <taxon>Gunneridae</taxon>
        <taxon>Pentapetalae</taxon>
        <taxon>rosids</taxon>
        <taxon>fabids</taxon>
        <taxon>Malpighiales</taxon>
        <taxon>Salicaceae</taxon>
        <taxon>Saliceae</taxon>
        <taxon>Populus</taxon>
    </lineage>
</organism>
<feature type="transmembrane region" description="Helical" evidence="1">
    <location>
        <begin position="104"/>
        <end position="120"/>
    </location>
</feature>
<keyword evidence="1" id="KW-0472">Membrane</keyword>
<reference evidence="2" key="1">
    <citation type="journal article" date="2020" name="bioRxiv">
        <title>Hybrid origin of Populus tomentosa Carr. identified through genome sequencing and phylogenomic analysis.</title>
        <authorList>
            <person name="An X."/>
            <person name="Gao K."/>
            <person name="Chen Z."/>
            <person name="Li J."/>
            <person name="Yang X."/>
            <person name="Yang X."/>
            <person name="Zhou J."/>
            <person name="Guo T."/>
            <person name="Zhao T."/>
            <person name="Huang S."/>
            <person name="Miao D."/>
            <person name="Khan W.U."/>
            <person name="Rao P."/>
            <person name="Ye M."/>
            <person name="Lei B."/>
            <person name="Liao W."/>
            <person name="Wang J."/>
            <person name="Ji L."/>
            <person name="Li Y."/>
            <person name="Guo B."/>
            <person name="Mustafa N.S."/>
            <person name="Li S."/>
            <person name="Yun Q."/>
            <person name="Keller S.R."/>
            <person name="Mao J."/>
            <person name="Zhang R."/>
            <person name="Strauss S.H."/>
        </authorList>
    </citation>
    <scope>NUCLEOTIDE SEQUENCE</scope>
    <source>
        <strain evidence="2">GM15</strain>
        <tissue evidence="2">Leaf</tissue>
    </source>
</reference>
<protein>
    <submittedName>
        <fullName evidence="2">Uncharacterized protein</fullName>
    </submittedName>
</protein>